<dbReference type="OrthoDB" id="2677451at2759"/>
<name>A0A0C9YGP6_9AGAM</name>
<sequence length="107" mass="12013">VVPSNLTVSLPLNTGVVGGRVSRVQIRVPLDISFEDFFSRVCAKMDLDLADAELGYKYHNDRVRDAPHLLSDAQQLHEALERGSLLMQRARSRQVVLEIHNLVSSFN</sequence>
<dbReference type="Proteomes" id="UP000054018">
    <property type="component" value="Unassembled WGS sequence"/>
</dbReference>
<evidence type="ECO:0000313" key="2">
    <source>
        <dbReference type="Proteomes" id="UP000054018"/>
    </source>
</evidence>
<feature type="non-terminal residue" evidence="1">
    <location>
        <position position="1"/>
    </location>
</feature>
<dbReference type="EMBL" id="KN833720">
    <property type="protein sequence ID" value="KIK24105.1"/>
    <property type="molecule type" value="Genomic_DNA"/>
</dbReference>
<reference evidence="1 2" key="1">
    <citation type="submission" date="2014-04" db="EMBL/GenBank/DDBJ databases">
        <authorList>
            <consortium name="DOE Joint Genome Institute"/>
            <person name="Kuo A."/>
            <person name="Kohler A."/>
            <person name="Costa M.D."/>
            <person name="Nagy L.G."/>
            <person name="Floudas D."/>
            <person name="Copeland A."/>
            <person name="Barry K.W."/>
            <person name="Cichocki N."/>
            <person name="Veneault-Fourrey C."/>
            <person name="LaButti K."/>
            <person name="Lindquist E.A."/>
            <person name="Lipzen A."/>
            <person name="Lundell T."/>
            <person name="Morin E."/>
            <person name="Murat C."/>
            <person name="Sun H."/>
            <person name="Tunlid A."/>
            <person name="Henrissat B."/>
            <person name="Grigoriev I.V."/>
            <person name="Hibbett D.S."/>
            <person name="Martin F."/>
            <person name="Nordberg H.P."/>
            <person name="Cantor M.N."/>
            <person name="Hua S.X."/>
        </authorList>
    </citation>
    <scope>NUCLEOTIDE SEQUENCE [LARGE SCALE GENOMIC DNA]</scope>
    <source>
        <strain evidence="1 2">441</strain>
    </source>
</reference>
<evidence type="ECO:0008006" key="3">
    <source>
        <dbReference type="Google" id="ProtNLM"/>
    </source>
</evidence>
<protein>
    <recommendedName>
        <fullName evidence="3">PB1 domain-containing protein</fullName>
    </recommendedName>
</protein>
<gene>
    <name evidence="1" type="ORF">PISMIDRAFT_99261</name>
</gene>
<evidence type="ECO:0000313" key="1">
    <source>
        <dbReference type="EMBL" id="KIK24105.1"/>
    </source>
</evidence>
<dbReference type="STRING" id="765257.A0A0C9YGP6"/>
<reference evidence="2" key="2">
    <citation type="submission" date="2015-01" db="EMBL/GenBank/DDBJ databases">
        <title>Evolutionary Origins and Diversification of the Mycorrhizal Mutualists.</title>
        <authorList>
            <consortium name="DOE Joint Genome Institute"/>
            <consortium name="Mycorrhizal Genomics Consortium"/>
            <person name="Kohler A."/>
            <person name="Kuo A."/>
            <person name="Nagy L.G."/>
            <person name="Floudas D."/>
            <person name="Copeland A."/>
            <person name="Barry K.W."/>
            <person name="Cichocki N."/>
            <person name="Veneault-Fourrey C."/>
            <person name="LaButti K."/>
            <person name="Lindquist E.A."/>
            <person name="Lipzen A."/>
            <person name="Lundell T."/>
            <person name="Morin E."/>
            <person name="Murat C."/>
            <person name="Riley R."/>
            <person name="Ohm R."/>
            <person name="Sun H."/>
            <person name="Tunlid A."/>
            <person name="Henrissat B."/>
            <person name="Grigoriev I.V."/>
            <person name="Hibbett D.S."/>
            <person name="Martin F."/>
        </authorList>
    </citation>
    <scope>NUCLEOTIDE SEQUENCE [LARGE SCALE GENOMIC DNA]</scope>
    <source>
        <strain evidence="2">441</strain>
    </source>
</reference>
<accession>A0A0C9YGP6</accession>
<proteinExistence type="predicted"/>
<organism evidence="1 2">
    <name type="scientific">Pisolithus microcarpus 441</name>
    <dbReference type="NCBI Taxonomy" id="765257"/>
    <lineage>
        <taxon>Eukaryota</taxon>
        <taxon>Fungi</taxon>
        <taxon>Dikarya</taxon>
        <taxon>Basidiomycota</taxon>
        <taxon>Agaricomycotina</taxon>
        <taxon>Agaricomycetes</taxon>
        <taxon>Agaricomycetidae</taxon>
        <taxon>Boletales</taxon>
        <taxon>Sclerodermatineae</taxon>
        <taxon>Pisolithaceae</taxon>
        <taxon>Pisolithus</taxon>
    </lineage>
</organism>
<dbReference type="HOGENOM" id="CLU_2216204_0_0_1"/>
<keyword evidence="2" id="KW-1185">Reference proteome</keyword>
<dbReference type="AlphaFoldDB" id="A0A0C9YGP6"/>